<dbReference type="RefSeq" id="XP_028128983.1">
    <property type="nucleotide sequence ID" value="XM_028273182.1"/>
</dbReference>
<feature type="compositionally biased region" description="Polar residues" evidence="1">
    <location>
        <begin position="623"/>
        <end position="641"/>
    </location>
</feature>
<feature type="region of interest" description="Disordered" evidence="1">
    <location>
        <begin position="926"/>
        <end position="946"/>
    </location>
</feature>
<protein>
    <submittedName>
        <fullName evidence="2">Uncharacterized protein LOC114325186</fullName>
    </submittedName>
</protein>
<evidence type="ECO:0000313" key="2">
    <source>
        <dbReference type="RefSeq" id="XP_028128983.1"/>
    </source>
</evidence>
<feature type="compositionally biased region" description="Polar residues" evidence="1">
    <location>
        <begin position="934"/>
        <end position="946"/>
    </location>
</feature>
<gene>
    <name evidence="2" type="primary">LOC114325186</name>
</gene>
<name>A0A6P7F5F3_DIAVI</name>
<evidence type="ECO:0000256" key="1">
    <source>
        <dbReference type="SAM" id="MobiDB-lite"/>
    </source>
</evidence>
<organism evidence="2">
    <name type="scientific">Diabrotica virgifera virgifera</name>
    <name type="common">western corn rootworm</name>
    <dbReference type="NCBI Taxonomy" id="50390"/>
    <lineage>
        <taxon>Eukaryota</taxon>
        <taxon>Metazoa</taxon>
        <taxon>Ecdysozoa</taxon>
        <taxon>Arthropoda</taxon>
        <taxon>Hexapoda</taxon>
        <taxon>Insecta</taxon>
        <taxon>Pterygota</taxon>
        <taxon>Neoptera</taxon>
        <taxon>Endopterygota</taxon>
        <taxon>Coleoptera</taxon>
        <taxon>Polyphaga</taxon>
        <taxon>Cucujiformia</taxon>
        <taxon>Chrysomeloidea</taxon>
        <taxon>Chrysomelidae</taxon>
        <taxon>Galerucinae</taxon>
        <taxon>Diabroticina</taxon>
        <taxon>Diabroticites</taxon>
        <taxon>Diabrotica</taxon>
    </lineage>
</organism>
<accession>A0A6P7F5F3</accession>
<feature type="region of interest" description="Disordered" evidence="1">
    <location>
        <begin position="621"/>
        <end position="642"/>
    </location>
</feature>
<dbReference type="InParanoid" id="A0A6P7F5F3"/>
<sequence length="1907" mass="214194">MELPQANIYEQNDEDSTWFSWPESRTRKTKKNWREMFAQDVKETSTEPSVIPADETQTEIPWFSWPERRTRKTNKDWRQMFAKNLEETLTESSTLSQYTTESGSAWFSWPERRTRKTNKNWRMMFTKNMEETSSKETTTAESLTDKRNTKGKIGDWGKMYDISESTELIIPDIDFDLMAELTSDKLFETKEEIRERERLFQKADKLLEGFSTMTEIGTAEEDVYRFPEKNTQVDTGLPLKTIFETELQTSYSKEELPITSVSMEPIENYSPTIEPDNRIIGTTAVYAEIISPGEILSQYLEVFTNNYTYSDQSTGQEIINESTNATTEIQYFTTEIPEEHFIQTKKPTTDNITTGLTISRVKTEYFATETSEKNVRTEESTTENIIIGPTNFALETEYLITETAEGNATDAAYTAESIEGEITTIVTVPLPKTKNFTTETFEENFVQTEESTTESTIIGPTSFTLKTEYFTSETTERNSAYTIEISAEEITNELSISAVETEYFTIEITEEISANNIESSAEEISIKLTNFTVETEYFITEAAETNFVKTDESTTESVTTGPTNFTAEIEYFSTESAEPNDFHIDESTLEDITTGSTNVTDKTEHETTESAETNYALIEEEISSSSGYVTQETTTEGSTPSKETEILSLNLSILESNIKDILSTQYITKTVSITEIPALIENITSRENITDPSKESTDIVSTVNHIERVSDIISREENTTYHNFTSTQSTKTFEYSAIPVLPTTLLLNAISSEKTDTENVEKPTSEDITTLLVNSELAIRRTTSAIRKTEFNISTEMVIELEIYDNISPNETTGPTQTSKITSEALAEQDFTIEFGVTKNLLELDAPNTTLMDKNLSGEQFGTQSTVWEILKEHEEIIPNIKKTEEKLISLSTTEELSEKHIVKNISQPSAEVISDILKGSEQDEDFKPWFTKPSDSGTQKTTEIPTTPFNAEELPAQYILETTSKTSTVSVKGISETLIESEEEEDVIPRFTEYLDITEETIGKLTTMLNGGELSTQYVIENVTETSTTPTNIEQNQTATFEAYEITSVDLTQTSNESTIFEKLIKTAEEKNEISTLSIYFKSTEESVNESTTLFITKELSKKWSPNNVSQTSAATQAQIVAEITLQPEQEEVLKFSKVKEIITESVTHESLGEYTPIIGSEGPLLYSLITKSNITSEKQNFGSESMFQNLTKSQTKLITTEILPSHERDLSTESFGNIEDLTSELQLLFSPIEDLQSLLLNKSDEMSILFQASEITTEFELPPFIYESEITTEVEVPPFIYESELTTEIEVPPFIYESQIVPTGAVPTTSANESLESLINASTELEGVSLNITEERAQSNKLNTSELIEFAEDEEVLPSFTKLPSVFVTTETSEQFKETTEFTDVVVSDVQNFSEFTNQPTGVEVPHFIYDSKITTGVEVTPFIYDSEITTEIEVPPSIYESQTVPIGAAPTTSANNSLESLIDASTELEEISLNIADERIQSNKLNTSELIEFAEDEEVLPSFTKLPSVFVTTETSEQFKETTEFTDVVVSDVQNFSDLESLINASTELEEISLNIAEERIQSNKLNTSELIEFAEDEEVLPSFTKLPSVFVTTETSEQFKETTEFTDVVVSDVQNFSEFTNQPTEVEVPPFIYDSKITTEVEVPPFIYDSEITTETEVPPSIYESQTVPIGAVPTTSANKSLESLINASTELEEISLNIAEERIQSNKLNTSELIEFAEDEEVLPSFTKLPSVFVTTETSEQLKETTEFTDVVVSDVQNVSEFTNQPTEVEVPPFIYDSKITTEVEVPPFVYDSEITTETEVPPSIYESQTVPIGAVPTTSANKSLESLIDASTELEEISLNITEATVLSNKLNTSKLIEFEEKEEVLPSFTKLPSVFVTTETSEQLKETTEFTNVVVSDYLK</sequence>
<reference evidence="2" key="1">
    <citation type="submission" date="2025-08" db="UniProtKB">
        <authorList>
            <consortium name="RefSeq"/>
        </authorList>
    </citation>
    <scope>IDENTIFICATION</scope>
    <source>
        <tissue evidence="2">Whole insect</tissue>
    </source>
</reference>
<proteinExistence type="predicted"/>